<dbReference type="GeneID" id="29125270"/>
<dbReference type="Proteomes" id="UP000203261">
    <property type="component" value="Segment"/>
</dbReference>
<dbReference type="KEGG" id="vg:29125270"/>
<organism evidence="1 2">
    <name type="scientific">Bacillus phage SP-15</name>
    <dbReference type="NCBI Taxonomy" id="1792032"/>
    <lineage>
        <taxon>Viruses</taxon>
        <taxon>Duplodnaviria</taxon>
        <taxon>Heunggongvirae</taxon>
        <taxon>Uroviricota</taxon>
        <taxon>Caudoviricetes</taxon>
        <taxon>Thornevirus</taxon>
        <taxon>Thornevirus SP15</taxon>
    </lineage>
</organism>
<dbReference type="RefSeq" id="YP_009302490.1">
    <property type="nucleotide sequence ID" value="NC_031245.1"/>
</dbReference>
<evidence type="ECO:0000313" key="2">
    <source>
        <dbReference type="Proteomes" id="UP000203261"/>
    </source>
</evidence>
<protein>
    <submittedName>
        <fullName evidence="1">Uncharacterized protein</fullName>
    </submittedName>
</protein>
<evidence type="ECO:0000313" key="1">
    <source>
        <dbReference type="EMBL" id="AMM44901.1"/>
    </source>
</evidence>
<reference evidence="1 2" key="1">
    <citation type="submission" date="2015-08" db="EMBL/GenBank/DDBJ databases">
        <authorList>
            <person name="Babu N.S."/>
            <person name="Beckwith C.J."/>
            <person name="Beseler K.G."/>
            <person name="Brison A."/>
            <person name="Carone J.V."/>
            <person name="Caskin T.P."/>
            <person name="Diamond M."/>
            <person name="Durham M.E."/>
            <person name="Foxe J.M."/>
            <person name="Go M."/>
            <person name="Henderson B.A."/>
            <person name="Jones I.B."/>
            <person name="McGettigan J.A."/>
            <person name="Micheletti S.J."/>
            <person name="Nasrallah M.E."/>
            <person name="Ortiz D."/>
            <person name="Piller C.R."/>
            <person name="Privatt S.R."/>
            <person name="Schneider S.L."/>
            <person name="Sharp S."/>
            <person name="Smith T.C."/>
            <person name="Stanton J.D."/>
            <person name="Ullery H.E."/>
            <person name="Wilson R.J."/>
            <person name="Serrano M.G."/>
            <person name="Buck G."/>
            <person name="Lee V."/>
            <person name="Wang Y."/>
            <person name="Carvalho R."/>
            <person name="Voegtly L."/>
            <person name="Shi R."/>
            <person name="Duckworth R."/>
            <person name="Johnson A."/>
            <person name="Loviza R."/>
            <person name="Walstead R."/>
            <person name="Shah Z."/>
            <person name="Kiflezghi M."/>
            <person name="Wade K."/>
            <person name="Ball S.L."/>
            <person name="Bradley K.W."/>
            <person name="Asai D.J."/>
            <person name="Bowman C.A."/>
            <person name="Russell D.A."/>
            <person name="Pope W.H."/>
            <person name="Jacobs-Sera D."/>
            <person name="Hendrix R.W."/>
            <person name="Hatfull G.F."/>
        </authorList>
    </citation>
    <scope>NUCLEOTIDE SEQUENCE [LARGE SCALE GENOMIC DNA]</scope>
</reference>
<name>A0A127AYS9_9CAUD</name>
<gene>
    <name evidence="1" type="ORF">SP15_102</name>
</gene>
<proteinExistence type="predicted"/>
<dbReference type="EMBL" id="KT624200">
    <property type="protein sequence ID" value="AMM44901.1"/>
    <property type="molecule type" value="Genomic_DNA"/>
</dbReference>
<keyword evidence="2" id="KW-1185">Reference proteome</keyword>
<accession>A0A127AYS9</accession>
<sequence>MTSKCPMTASGEHDWLPIKHMNGRPTAVRCLQCNKEEPIGNKEDK</sequence>